<dbReference type="EMBL" id="PQXM01000020">
    <property type="protein sequence ID" value="TGO79898.1"/>
    <property type="molecule type" value="Genomic_DNA"/>
</dbReference>
<reference evidence="2 3" key="1">
    <citation type="submission" date="2017-12" db="EMBL/GenBank/DDBJ databases">
        <title>Comparative genomics of Botrytis spp.</title>
        <authorList>
            <person name="Valero-Jimenez C.A."/>
            <person name="Tapia P."/>
            <person name="Veloso J."/>
            <person name="Silva-Moreno E."/>
            <person name="Staats M."/>
            <person name="Valdes J.H."/>
            <person name="Van Kan J.A.L."/>
        </authorList>
    </citation>
    <scope>NUCLEOTIDE SEQUENCE [LARGE SCALE GENOMIC DNA]</scope>
    <source>
        <strain evidence="2 3">Be9601</strain>
    </source>
</reference>
<organism evidence="2 3">
    <name type="scientific">Botrytis elliptica</name>
    <dbReference type="NCBI Taxonomy" id="278938"/>
    <lineage>
        <taxon>Eukaryota</taxon>
        <taxon>Fungi</taxon>
        <taxon>Dikarya</taxon>
        <taxon>Ascomycota</taxon>
        <taxon>Pezizomycotina</taxon>
        <taxon>Leotiomycetes</taxon>
        <taxon>Helotiales</taxon>
        <taxon>Sclerotiniaceae</taxon>
        <taxon>Botrytis</taxon>
    </lineage>
</organism>
<evidence type="ECO:0000256" key="1">
    <source>
        <dbReference type="SAM" id="MobiDB-lite"/>
    </source>
</evidence>
<sequence>MELDTSDVDSEVPELEEPEPEEPKPEELYESAEPPLKRSRGIDDSMILAHGELLKAYLRIPCRISKRNSEIDTCKELLEGYKAENIIRQNQADVKKQMRHFENDEEQFVENYINPLIKLLREQPMIKCAPENKEIMELYERRHELEELIQSYEEDPNLMEHGQAFLKYFHERVFQEHFVRVQENIDWCEDDIEESEKLQVDLRIMLFWSEDHQRWYWPDDPIGIYVNLDVAIPVDLDDDLATDLR</sequence>
<evidence type="ECO:0000313" key="3">
    <source>
        <dbReference type="Proteomes" id="UP000297229"/>
    </source>
</evidence>
<protein>
    <submittedName>
        <fullName evidence="2">Uncharacterized protein</fullName>
    </submittedName>
</protein>
<comment type="caution">
    <text evidence="2">The sequence shown here is derived from an EMBL/GenBank/DDBJ whole genome shotgun (WGS) entry which is preliminary data.</text>
</comment>
<evidence type="ECO:0000313" key="2">
    <source>
        <dbReference type="EMBL" id="TGO79898.1"/>
    </source>
</evidence>
<gene>
    <name evidence="2" type="ORF">BELL_0020g00350</name>
</gene>
<feature type="region of interest" description="Disordered" evidence="1">
    <location>
        <begin position="1"/>
        <end position="39"/>
    </location>
</feature>
<proteinExistence type="predicted"/>
<keyword evidence="3" id="KW-1185">Reference proteome</keyword>
<feature type="compositionally biased region" description="Acidic residues" evidence="1">
    <location>
        <begin position="1"/>
        <end position="20"/>
    </location>
</feature>
<accession>A0A4Z1K276</accession>
<dbReference type="Proteomes" id="UP000297229">
    <property type="component" value="Unassembled WGS sequence"/>
</dbReference>
<dbReference type="AlphaFoldDB" id="A0A4Z1K276"/>
<name>A0A4Z1K276_9HELO</name>